<dbReference type="InterPro" id="IPR021047">
    <property type="entry name" value="Mannosyltransferase_CMT1"/>
</dbReference>
<dbReference type="Proteomes" id="UP000193922">
    <property type="component" value="Unassembled WGS sequence"/>
</dbReference>
<dbReference type="OrthoDB" id="262547at2759"/>
<dbReference type="Pfam" id="PF11735">
    <property type="entry name" value="CAP59_mtransfer"/>
    <property type="match status" value="1"/>
</dbReference>
<dbReference type="EMBL" id="MCFD01000041">
    <property type="protein sequence ID" value="ORX65182.1"/>
    <property type="molecule type" value="Genomic_DNA"/>
</dbReference>
<comment type="caution">
    <text evidence="1">The sequence shown here is derived from an EMBL/GenBank/DDBJ whole genome shotgun (WGS) entry which is preliminary data.</text>
</comment>
<evidence type="ECO:0000313" key="2">
    <source>
        <dbReference type="Proteomes" id="UP000193922"/>
    </source>
</evidence>
<feature type="non-terminal residue" evidence="1">
    <location>
        <position position="1"/>
    </location>
</feature>
<name>A0A1Y1VV73_9FUNG</name>
<accession>A0A1Y1VV73</accession>
<sequence length="184" mass="21127">KVNIIANLYNNENILPAWIREVERVIHILGPSKVCISIVENYSVDGTKDILHYWNSSLKSRGICSKVTIGYKESTTDRDKMQRIDRLSELRNVAFDQIINKNVTTIFLNDIIFVAEDMLTLLLDLYYSDIDVSCAMDYNGVGLYDVWVTRSIQKKVVSPIYPYFTDHESVKNLTNGFPVDVYSC</sequence>
<protein>
    <recommendedName>
        <fullName evidence="3">Glycosyltransferase family 69 protein</fullName>
    </recommendedName>
</protein>
<dbReference type="AlphaFoldDB" id="A0A1Y1VV73"/>
<dbReference type="GeneID" id="63800865"/>
<reference evidence="1 2" key="1">
    <citation type="submission" date="2016-07" db="EMBL/GenBank/DDBJ databases">
        <title>Pervasive Adenine N6-methylation of Active Genes in Fungi.</title>
        <authorList>
            <consortium name="DOE Joint Genome Institute"/>
            <person name="Mondo S.J."/>
            <person name="Dannebaum R.O."/>
            <person name="Kuo R.C."/>
            <person name="Labutti K."/>
            <person name="Haridas S."/>
            <person name="Kuo A."/>
            <person name="Salamov A."/>
            <person name="Ahrendt S.R."/>
            <person name="Lipzen A."/>
            <person name="Sullivan W."/>
            <person name="Andreopoulos W.B."/>
            <person name="Clum A."/>
            <person name="Lindquist E."/>
            <person name="Daum C."/>
            <person name="Ramamoorthy G.K."/>
            <person name="Gryganskyi A."/>
            <person name="Culley D."/>
            <person name="Magnuson J.K."/>
            <person name="James T.Y."/>
            <person name="O'Malley M.A."/>
            <person name="Stajich J.E."/>
            <person name="Spatafora J.W."/>
            <person name="Visel A."/>
            <person name="Grigoriev I.V."/>
        </authorList>
    </citation>
    <scope>NUCLEOTIDE SEQUENCE [LARGE SCALE GENOMIC DNA]</scope>
    <source>
        <strain evidence="1 2">ATCC 12442</strain>
    </source>
</reference>
<proteinExistence type="predicted"/>
<dbReference type="RefSeq" id="XP_040739503.1">
    <property type="nucleotide sequence ID" value="XM_040884217.1"/>
</dbReference>
<dbReference type="PANTHER" id="PTHR34144">
    <property type="entry name" value="CHROMOSOME 8, WHOLE GENOME SHOTGUN SEQUENCE"/>
    <property type="match status" value="1"/>
</dbReference>
<keyword evidence="2" id="KW-1185">Reference proteome</keyword>
<gene>
    <name evidence="1" type="ORF">DL89DRAFT_212228</name>
</gene>
<evidence type="ECO:0000313" key="1">
    <source>
        <dbReference type="EMBL" id="ORX65182.1"/>
    </source>
</evidence>
<organism evidence="1 2">
    <name type="scientific">Linderina pennispora</name>
    <dbReference type="NCBI Taxonomy" id="61395"/>
    <lineage>
        <taxon>Eukaryota</taxon>
        <taxon>Fungi</taxon>
        <taxon>Fungi incertae sedis</taxon>
        <taxon>Zoopagomycota</taxon>
        <taxon>Kickxellomycotina</taxon>
        <taxon>Kickxellomycetes</taxon>
        <taxon>Kickxellales</taxon>
        <taxon>Kickxellaceae</taxon>
        <taxon>Linderina</taxon>
    </lineage>
</organism>
<dbReference type="STRING" id="61395.A0A1Y1VV73"/>
<evidence type="ECO:0008006" key="3">
    <source>
        <dbReference type="Google" id="ProtNLM"/>
    </source>
</evidence>
<feature type="non-terminal residue" evidence="1">
    <location>
        <position position="184"/>
    </location>
</feature>
<dbReference type="PANTHER" id="PTHR34144:SF7">
    <property type="entry name" value="EXPORT PROTEIN (CAP59), PUTATIVE (AFU_ORTHOLOGUE AFUA_7G05020)-RELATED"/>
    <property type="match status" value="1"/>
</dbReference>